<feature type="domain" description="Smf/DprA SLOG" evidence="2">
    <location>
        <begin position="83"/>
        <end position="291"/>
    </location>
</feature>
<dbReference type="InterPro" id="IPR057666">
    <property type="entry name" value="DrpA_SLOG"/>
</dbReference>
<organism evidence="4">
    <name type="scientific">Uncultured Desulfatiglans sp</name>
    <dbReference type="NCBI Taxonomy" id="1748965"/>
    <lineage>
        <taxon>Bacteria</taxon>
        <taxon>Pseudomonadati</taxon>
        <taxon>Thermodesulfobacteriota</taxon>
        <taxon>Desulfobacteria</taxon>
        <taxon>Desulfatiglandales</taxon>
        <taxon>Desulfatiglandaceae</taxon>
        <taxon>Desulfatiglans</taxon>
        <taxon>environmental samples</taxon>
    </lineage>
</organism>
<name>A0A653A770_UNCDX</name>
<dbReference type="InterPro" id="IPR041614">
    <property type="entry name" value="DprA_WH"/>
</dbReference>
<evidence type="ECO:0000313" key="4">
    <source>
        <dbReference type="EMBL" id="VBB43808.1"/>
    </source>
</evidence>
<proteinExistence type="inferred from homology"/>
<dbReference type="InterPro" id="IPR036388">
    <property type="entry name" value="WH-like_DNA-bd_sf"/>
</dbReference>
<dbReference type="NCBIfam" id="TIGR00732">
    <property type="entry name" value="dprA"/>
    <property type="match status" value="1"/>
</dbReference>
<dbReference type="PANTHER" id="PTHR43022:SF1">
    <property type="entry name" value="PROTEIN SMF"/>
    <property type="match status" value="1"/>
</dbReference>
<gene>
    <name evidence="4" type="primary">dprA</name>
    <name evidence="4" type="ORF">TRIP_B320026</name>
</gene>
<dbReference type="Pfam" id="PF17782">
    <property type="entry name" value="WHD_DprA"/>
    <property type="match status" value="1"/>
</dbReference>
<evidence type="ECO:0000259" key="3">
    <source>
        <dbReference type="Pfam" id="PF17782"/>
    </source>
</evidence>
<protein>
    <submittedName>
        <fullName evidence="4">DNA protecting protein DprA</fullName>
    </submittedName>
</protein>
<feature type="domain" description="DprA winged helix" evidence="3">
    <location>
        <begin position="303"/>
        <end position="361"/>
    </location>
</feature>
<dbReference type="PANTHER" id="PTHR43022">
    <property type="entry name" value="PROTEIN SMF"/>
    <property type="match status" value="1"/>
</dbReference>
<dbReference type="Gene3D" id="1.10.10.10">
    <property type="entry name" value="Winged helix-like DNA-binding domain superfamily/Winged helix DNA-binding domain"/>
    <property type="match status" value="1"/>
</dbReference>
<dbReference type="EMBL" id="UPXX01000026">
    <property type="protein sequence ID" value="VBB43808.1"/>
    <property type="molecule type" value="Genomic_DNA"/>
</dbReference>
<comment type="similarity">
    <text evidence="1">Belongs to the DprA/Smf family.</text>
</comment>
<dbReference type="GO" id="GO:0009294">
    <property type="term" value="P:DNA-mediated transformation"/>
    <property type="evidence" value="ECO:0007669"/>
    <property type="project" value="InterPro"/>
</dbReference>
<dbReference type="Gene3D" id="3.40.50.450">
    <property type="match status" value="1"/>
</dbReference>
<dbReference type="AlphaFoldDB" id="A0A653A770"/>
<dbReference type="SUPFAM" id="SSF102405">
    <property type="entry name" value="MCP/YpsA-like"/>
    <property type="match status" value="1"/>
</dbReference>
<dbReference type="InterPro" id="IPR010994">
    <property type="entry name" value="RuvA_2-like"/>
</dbReference>
<dbReference type="SUPFAM" id="SSF47781">
    <property type="entry name" value="RuvA domain 2-like"/>
    <property type="match status" value="1"/>
</dbReference>
<evidence type="ECO:0000259" key="2">
    <source>
        <dbReference type="Pfam" id="PF02481"/>
    </source>
</evidence>
<dbReference type="Pfam" id="PF02481">
    <property type="entry name" value="DNA_processg_A"/>
    <property type="match status" value="1"/>
</dbReference>
<accession>A0A653A770</accession>
<dbReference type="InterPro" id="IPR003488">
    <property type="entry name" value="DprA"/>
</dbReference>
<sequence>MQTWSDERCYWLGLYLIPGLGNRTFKRLIDTFGDPRGVFNADPKNLLRVVGIRQEAVRSIARREPAVDPVRELEAAERCGVRILTYGDRDYPHELREIHAPPMVLYVRGRVPPQNGTPVAVVGSRNATHYGLNVAERLGRGLGRGGVAVVSGMARGIDTAAHWGCLGAGGYTVAVLGTGVDQVYPRSNGRLMARILETGTVLSEFPMGTLPEPRNFPIRNRLISGLSRGVVVVEATRKSGSLITAAQALEQGREVFAVPGSVDSIKSAGTHFLLKQGARLVEGTEDILEELAIRPRVEPGVGKPAASPEAPDGVEGMVFRALDVYPLHIDEVVRKTCLPAGDVLGALMTLELKGLVRALPGRSYVRSA</sequence>
<reference evidence="4" key="1">
    <citation type="submission" date="2018-07" db="EMBL/GenBank/DDBJ databases">
        <authorList>
            <consortium name="Genoscope - CEA"/>
            <person name="William W."/>
        </authorList>
    </citation>
    <scope>NUCLEOTIDE SEQUENCE</scope>
    <source>
        <strain evidence="4">IK1</strain>
    </source>
</reference>
<evidence type="ECO:0000256" key="1">
    <source>
        <dbReference type="ARBA" id="ARBA00006525"/>
    </source>
</evidence>